<dbReference type="GO" id="GO:0000052">
    <property type="term" value="P:citrulline metabolic process"/>
    <property type="evidence" value="ECO:0007669"/>
    <property type="project" value="TreeGrafter"/>
</dbReference>
<gene>
    <name evidence="4" type="ORF">ABB37_08970</name>
</gene>
<dbReference type="Proteomes" id="UP000037923">
    <property type="component" value="Unassembled WGS sequence"/>
</dbReference>
<evidence type="ECO:0000256" key="1">
    <source>
        <dbReference type="ARBA" id="ARBA00008532"/>
    </source>
</evidence>
<comment type="caution">
    <text evidence="4">The sequence shown here is derived from an EMBL/GenBank/DDBJ whole genome shotgun (WGS) entry which is preliminary data.</text>
</comment>
<dbReference type="EMBL" id="LGTL01000028">
    <property type="protein sequence ID" value="KPA74621.1"/>
    <property type="molecule type" value="Genomic_DNA"/>
</dbReference>
<reference evidence="4 5" key="1">
    <citation type="submission" date="2015-07" db="EMBL/GenBank/DDBJ databases">
        <title>High-quality genome of monoxenous trypanosomatid Leptomonas pyrrhocoris.</title>
        <authorList>
            <person name="Flegontov P."/>
            <person name="Butenko A."/>
            <person name="Firsov S."/>
            <person name="Vlcek C."/>
            <person name="Logacheva M.D."/>
            <person name="Field M."/>
            <person name="Filatov D."/>
            <person name="Flegontova O."/>
            <person name="Gerasimov E."/>
            <person name="Jackson A.P."/>
            <person name="Kelly S."/>
            <person name="Opperdoes F."/>
            <person name="O'Reilly A."/>
            <person name="Votypka J."/>
            <person name="Yurchenko V."/>
            <person name="Lukes J."/>
        </authorList>
    </citation>
    <scope>NUCLEOTIDE SEQUENCE [LARGE SCALE GENOMIC DNA]</scope>
    <source>
        <strain evidence="4">H10</strain>
    </source>
</reference>
<dbReference type="Pfam" id="PF19420">
    <property type="entry name" value="DDAH_eukar"/>
    <property type="match status" value="1"/>
</dbReference>
<feature type="active site" description="Nucleophile" evidence="3">
    <location>
        <position position="278"/>
    </location>
</feature>
<comment type="similarity">
    <text evidence="1">Belongs to the DDAH family.</text>
</comment>
<evidence type="ECO:0000256" key="2">
    <source>
        <dbReference type="ARBA" id="ARBA00022801"/>
    </source>
</evidence>
<dbReference type="GO" id="GO:0016403">
    <property type="term" value="F:dimethylargininase activity"/>
    <property type="evidence" value="ECO:0007669"/>
    <property type="project" value="TreeGrafter"/>
</dbReference>
<keyword evidence="5" id="KW-1185">Reference proteome</keyword>
<dbReference type="PANTHER" id="PTHR12737:SF9">
    <property type="entry name" value="DIMETHYLARGININASE"/>
    <property type="match status" value="1"/>
</dbReference>
<organism evidence="4 5">
    <name type="scientific">Leptomonas pyrrhocoris</name>
    <name type="common">Firebug parasite</name>
    <dbReference type="NCBI Taxonomy" id="157538"/>
    <lineage>
        <taxon>Eukaryota</taxon>
        <taxon>Discoba</taxon>
        <taxon>Euglenozoa</taxon>
        <taxon>Kinetoplastea</taxon>
        <taxon>Metakinetoplastina</taxon>
        <taxon>Trypanosomatida</taxon>
        <taxon>Trypanosomatidae</taxon>
        <taxon>Leishmaniinae</taxon>
        <taxon>Leptomonas</taxon>
    </lineage>
</organism>
<sequence>MTKLTVVCRAVSSGIDKQTCELTCIERQPISLTVVEEQHQAYVQVFRDMAADGYNIELIELPALNDLPDSMFVEDVAMLYNDCAVITRPGAPSRRPEVDPIVETVKKVRPESYRIQEPGTVDGGDVLYVANSKYVFVGKSTRSNDAAFAQMKEYLGKHRLECVQCVVKGCLHLKSAVSFASEDTVLLNPEWIDAAIFTSRGFKVIEVDPKEPGSANVLSFSAEKDGKALRTIFSPAAFTGTAARIAAFAEAETKAGRPTRQILLKVDEIAKAEGALTCCSLLSYSA</sequence>
<dbReference type="OrthoDB" id="26679at2759"/>
<dbReference type="InterPro" id="IPR033199">
    <property type="entry name" value="DDAH-like"/>
</dbReference>
<dbReference type="SUPFAM" id="SSF55909">
    <property type="entry name" value="Pentein"/>
    <property type="match status" value="1"/>
</dbReference>
<name>A0A0N0VD60_LEPPY</name>
<feature type="active site" description="Proton donor" evidence="3">
    <location>
        <position position="172"/>
    </location>
</feature>
<evidence type="ECO:0000256" key="3">
    <source>
        <dbReference type="PIRSR" id="PIRSR633199-1"/>
    </source>
</evidence>
<dbReference type="GO" id="GO:0006525">
    <property type="term" value="P:arginine metabolic process"/>
    <property type="evidence" value="ECO:0007669"/>
    <property type="project" value="TreeGrafter"/>
</dbReference>
<dbReference type="GeneID" id="26909253"/>
<keyword evidence="2" id="KW-0378">Hydrolase</keyword>
<evidence type="ECO:0000313" key="4">
    <source>
        <dbReference type="EMBL" id="KPA74621.1"/>
    </source>
</evidence>
<protein>
    <submittedName>
        <fullName evidence="4">Uncharacterized protein</fullName>
    </submittedName>
</protein>
<proteinExistence type="inferred from homology"/>
<dbReference type="RefSeq" id="XP_015653060.1">
    <property type="nucleotide sequence ID" value="XM_015808169.1"/>
</dbReference>
<dbReference type="GO" id="GO:0016597">
    <property type="term" value="F:amino acid binding"/>
    <property type="evidence" value="ECO:0007669"/>
    <property type="project" value="TreeGrafter"/>
</dbReference>
<dbReference type="GO" id="GO:0045429">
    <property type="term" value="P:positive regulation of nitric oxide biosynthetic process"/>
    <property type="evidence" value="ECO:0007669"/>
    <property type="project" value="TreeGrafter"/>
</dbReference>
<dbReference type="OMA" id="RKEADMM"/>
<evidence type="ECO:0000313" key="5">
    <source>
        <dbReference type="Proteomes" id="UP000037923"/>
    </source>
</evidence>
<dbReference type="VEuPathDB" id="TriTrypDB:LpyrH10_28_0030"/>
<accession>A0A0N0VD60</accession>
<dbReference type="PANTHER" id="PTHR12737">
    <property type="entry name" value="DIMETHYLARGININE DIMETHYLAMINOHYDROLASE"/>
    <property type="match status" value="1"/>
</dbReference>
<dbReference type="AlphaFoldDB" id="A0A0N0VD60"/>
<dbReference type="Gene3D" id="3.75.10.10">
    <property type="entry name" value="L-arginine/glycine Amidinotransferase, Chain A"/>
    <property type="match status" value="1"/>
</dbReference>